<dbReference type="InterPro" id="IPR021739">
    <property type="entry name" value="SaV-like"/>
</dbReference>
<proteinExistence type="predicted"/>
<gene>
    <name evidence="1" type="ORF">UFOVP3_27</name>
</gene>
<dbReference type="Pfam" id="PF11753">
    <property type="entry name" value="DUF3310"/>
    <property type="match status" value="1"/>
</dbReference>
<accession>A0A6J5T6Z1</accession>
<reference evidence="1" key="1">
    <citation type="submission" date="2020-05" db="EMBL/GenBank/DDBJ databases">
        <authorList>
            <person name="Chiriac C."/>
            <person name="Salcher M."/>
            <person name="Ghai R."/>
            <person name="Kavagutti S V."/>
        </authorList>
    </citation>
    <scope>NUCLEOTIDE SEQUENCE</scope>
</reference>
<evidence type="ECO:0000313" key="1">
    <source>
        <dbReference type="EMBL" id="CAB4240530.1"/>
    </source>
</evidence>
<dbReference type="EMBL" id="LR797814">
    <property type="protein sequence ID" value="CAB4240530.1"/>
    <property type="molecule type" value="Genomic_DNA"/>
</dbReference>
<name>A0A6J5T6Z1_9CAUD</name>
<protein>
    <submittedName>
        <fullName evidence="1">SaV-like</fullName>
    </submittedName>
</protein>
<organism evidence="1">
    <name type="scientific">uncultured Caudovirales phage</name>
    <dbReference type="NCBI Taxonomy" id="2100421"/>
    <lineage>
        <taxon>Viruses</taxon>
        <taxon>Duplodnaviria</taxon>
        <taxon>Heunggongvirae</taxon>
        <taxon>Uroviricota</taxon>
        <taxon>Caudoviricetes</taxon>
        <taxon>Peduoviridae</taxon>
        <taxon>Maltschvirus</taxon>
        <taxon>Maltschvirus maltsch</taxon>
    </lineage>
</organism>
<sequence length="146" mass="17066">MSKYKVGDILEIVGNESDHDFYQGEVVEVIDTFKFKNGELAYSVKGEDDQWLVVEEDLSDLTFDPPSKQPDMVNSPAHYGSGKIECIDYIKDFLTPEEFIGYLRGNIAKYNHRWRYKNGIEDLKKSDWYLDYLIDFMVEQDVQNSK</sequence>